<feature type="domain" description="Rad4 beta-hairpin" evidence="9">
    <location>
        <begin position="875"/>
        <end position="957"/>
    </location>
</feature>
<dbReference type="InterPro" id="IPR018327">
    <property type="entry name" value="BHD_2"/>
</dbReference>
<evidence type="ECO:0000256" key="6">
    <source>
        <dbReference type="SAM" id="MobiDB-lite"/>
    </source>
</evidence>
<evidence type="ECO:0000313" key="10">
    <source>
        <dbReference type="EMBL" id="OZJ04548.1"/>
    </source>
</evidence>
<evidence type="ECO:0000259" key="9">
    <source>
        <dbReference type="SMART" id="SM01032"/>
    </source>
</evidence>
<dbReference type="PANTHER" id="PTHR12135">
    <property type="entry name" value="DNA REPAIR PROTEIN XP-C / RAD4"/>
    <property type="match status" value="1"/>
</dbReference>
<feature type="compositionally biased region" description="Basic and acidic residues" evidence="6">
    <location>
        <begin position="554"/>
        <end position="568"/>
    </location>
</feature>
<feature type="region of interest" description="Disordered" evidence="6">
    <location>
        <begin position="27"/>
        <end position="305"/>
    </location>
</feature>
<feature type="compositionally biased region" description="Basic and acidic residues" evidence="6">
    <location>
        <begin position="233"/>
        <end position="242"/>
    </location>
</feature>
<feature type="region of interest" description="Disordered" evidence="6">
    <location>
        <begin position="1141"/>
        <end position="1260"/>
    </location>
</feature>
<protein>
    <recommendedName>
        <fullName evidence="12">Rad4 beta-hairpin domain-containing protein</fullName>
    </recommendedName>
</protein>
<evidence type="ECO:0000259" key="7">
    <source>
        <dbReference type="SMART" id="SM01030"/>
    </source>
</evidence>
<dbReference type="OrthoDB" id="300780at2759"/>
<dbReference type="Pfam" id="PF03835">
    <property type="entry name" value="Rad4"/>
    <property type="match status" value="1"/>
</dbReference>
<feature type="compositionally biased region" description="Acidic residues" evidence="6">
    <location>
        <begin position="272"/>
        <end position="282"/>
    </location>
</feature>
<feature type="region of interest" description="Disordered" evidence="6">
    <location>
        <begin position="389"/>
        <end position="410"/>
    </location>
</feature>
<dbReference type="InterPro" id="IPR018328">
    <property type="entry name" value="Rad4_beta-hairpin_dom3"/>
</dbReference>
<feature type="compositionally biased region" description="Polar residues" evidence="6">
    <location>
        <begin position="29"/>
        <end position="42"/>
    </location>
</feature>
<comment type="similarity">
    <text evidence="2">Belongs to the XPC family.</text>
</comment>
<dbReference type="GO" id="GO:0006289">
    <property type="term" value="P:nucleotide-excision repair"/>
    <property type="evidence" value="ECO:0007669"/>
    <property type="project" value="InterPro"/>
</dbReference>
<evidence type="ECO:0000313" key="11">
    <source>
        <dbReference type="Proteomes" id="UP000242875"/>
    </source>
</evidence>
<dbReference type="GO" id="GO:0031297">
    <property type="term" value="P:replication fork processing"/>
    <property type="evidence" value="ECO:0007669"/>
    <property type="project" value="InterPro"/>
</dbReference>
<dbReference type="Pfam" id="PF10404">
    <property type="entry name" value="BHD_2"/>
    <property type="match status" value="1"/>
</dbReference>
<dbReference type="SMART" id="SM01031">
    <property type="entry name" value="BHD_2"/>
    <property type="match status" value="1"/>
</dbReference>
<feature type="compositionally biased region" description="Low complexity" evidence="6">
    <location>
        <begin position="576"/>
        <end position="594"/>
    </location>
</feature>
<dbReference type="Gene3D" id="3.30.60.290">
    <property type="entry name" value="Rad4, beta-hairpin domain BHD2"/>
    <property type="match status" value="1"/>
</dbReference>
<dbReference type="InterPro" id="IPR036985">
    <property type="entry name" value="Transglutaminase-like_sf"/>
</dbReference>
<dbReference type="GO" id="GO:0071942">
    <property type="term" value="C:XPC complex"/>
    <property type="evidence" value="ECO:0007669"/>
    <property type="project" value="TreeGrafter"/>
</dbReference>
<feature type="domain" description="Rad4 beta-hairpin" evidence="7">
    <location>
        <begin position="752"/>
        <end position="803"/>
    </location>
</feature>
<keyword evidence="5" id="KW-0539">Nucleus</keyword>
<accession>A0A261Y1V5</accession>
<dbReference type="GO" id="GO:0003697">
    <property type="term" value="F:single-stranded DNA binding"/>
    <property type="evidence" value="ECO:0007669"/>
    <property type="project" value="TreeGrafter"/>
</dbReference>
<evidence type="ECO:0000256" key="4">
    <source>
        <dbReference type="ARBA" id="ARBA00023204"/>
    </source>
</evidence>
<dbReference type="Gene3D" id="3.90.260.10">
    <property type="entry name" value="Transglutaminase-like"/>
    <property type="match status" value="1"/>
</dbReference>
<evidence type="ECO:0000256" key="5">
    <source>
        <dbReference type="ARBA" id="ARBA00023242"/>
    </source>
</evidence>
<evidence type="ECO:0000256" key="2">
    <source>
        <dbReference type="ARBA" id="ARBA00009525"/>
    </source>
</evidence>
<feature type="compositionally biased region" description="Basic and acidic residues" evidence="6">
    <location>
        <begin position="1198"/>
        <end position="1212"/>
    </location>
</feature>
<feature type="compositionally biased region" description="Pro residues" evidence="6">
    <location>
        <begin position="193"/>
        <end position="203"/>
    </location>
</feature>
<dbReference type="SMART" id="SM01030">
    <property type="entry name" value="BHD_1"/>
    <property type="match status" value="1"/>
</dbReference>
<proteinExistence type="inferred from homology"/>
<dbReference type="Pfam" id="PF07962">
    <property type="entry name" value="Swi3"/>
    <property type="match status" value="1"/>
</dbReference>
<dbReference type="InterPro" id="IPR012923">
    <property type="entry name" value="Csm3"/>
</dbReference>
<feature type="compositionally biased region" description="Basic and acidic residues" evidence="6">
    <location>
        <begin position="43"/>
        <end position="53"/>
    </location>
</feature>
<dbReference type="InterPro" id="IPR018326">
    <property type="entry name" value="Rad4_beta-hairpin_dom1"/>
</dbReference>
<feature type="domain" description="Rad4 beta-hairpin" evidence="8">
    <location>
        <begin position="805"/>
        <end position="868"/>
    </location>
</feature>
<dbReference type="SMART" id="SM01032">
    <property type="entry name" value="BHD_3"/>
    <property type="match status" value="1"/>
</dbReference>
<dbReference type="GO" id="GO:0005737">
    <property type="term" value="C:cytoplasm"/>
    <property type="evidence" value="ECO:0007669"/>
    <property type="project" value="TreeGrafter"/>
</dbReference>
<evidence type="ECO:0000259" key="8">
    <source>
        <dbReference type="SMART" id="SM01031"/>
    </source>
</evidence>
<feature type="compositionally biased region" description="Low complexity" evidence="6">
    <location>
        <begin position="1141"/>
        <end position="1157"/>
    </location>
</feature>
<dbReference type="SUPFAM" id="SSF54001">
    <property type="entry name" value="Cysteine proteinases"/>
    <property type="match status" value="1"/>
</dbReference>
<dbReference type="EMBL" id="MVBO01000036">
    <property type="protein sequence ID" value="OZJ04548.1"/>
    <property type="molecule type" value="Genomic_DNA"/>
</dbReference>
<name>A0A261Y1V5_9FUNG</name>
<feature type="compositionally biased region" description="Basic and acidic residues" evidence="6">
    <location>
        <begin position="1167"/>
        <end position="1183"/>
    </location>
</feature>
<feature type="region of interest" description="Disordered" evidence="6">
    <location>
        <begin position="1072"/>
        <end position="1108"/>
    </location>
</feature>
<keyword evidence="4" id="KW-0234">DNA repair</keyword>
<comment type="subcellular location">
    <subcellularLocation>
        <location evidence="1">Nucleus</location>
    </subcellularLocation>
</comment>
<evidence type="ECO:0008006" key="12">
    <source>
        <dbReference type="Google" id="ProtNLM"/>
    </source>
</evidence>
<organism evidence="10 11">
    <name type="scientific">Bifiguratus adelaidae</name>
    <dbReference type="NCBI Taxonomy" id="1938954"/>
    <lineage>
        <taxon>Eukaryota</taxon>
        <taxon>Fungi</taxon>
        <taxon>Fungi incertae sedis</taxon>
        <taxon>Mucoromycota</taxon>
        <taxon>Mucoromycotina</taxon>
        <taxon>Endogonomycetes</taxon>
        <taxon>Endogonales</taxon>
        <taxon>Endogonales incertae sedis</taxon>
        <taxon>Bifiguratus</taxon>
    </lineage>
</organism>
<dbReference type="Gene3D" id="2.20.20.110">
    <property type="entry name" value="Rad4, beta-hairpin domain BHD1"/>
    <property type="match status" value="1"/>
</dbReference>
<dbReference type="GO" id="GO:0006298">
    <property type="term" value="P:mismatch repair"/>
    <property type="evidence" value="ECO:0007669"/>
    <property type="project" value="TreeGrafter"/>
</dbReference>
<dbReference type="PANTHER" id="PTHR12135:SF0">
    <property type="entry name" value="DNA REPAIR PROTEIN COMPLEMENTING XP-C CELLS"/>
    <property type="match status" value="1"/>
</dbReference>
<dbReference type="GO" id="GO:0003684">
    <property type="term" value="F:damaged DNA binding"/>
    <property type="evidence" value="ECO:0007669"/>
    <property type="project" value="InterPro"/>
</dbReference>
<keyword evidence="11" id="KW-1185">Reference proteome</keyword>
<evidence type="ECO:0000256" key="1">
    <source>
        <dbReference type="ARBA" id="ARBA00004123"/>
    </source>
</evidence>
<keyword evidence="3" id="KW-0227">DNA damage</keyword>
<dbReference type="InterPro" id="IPR004583">
    <property type="entry name" value="DNA_repair_Rad4"/>
</dbReference>
<gene>
    <name evidence="10" type="ORF">BZG36_02695</name>
</gene>
<reference evidence="10 11" key="1">
    <citation type="journal article" date="2017" name="Mycologia">
        <title>Bifiguratus adelaidae, gen. et sp. nov., a new member of Mucoromycotina in endophytic and soil-dwelling habitats.</title>
        <authorList>
            <person name="Torres-Cruz T.J."/>
            <person name="Billingsley Tobias T.L."/>
            <person name="Almatruk M."/>
            <person name="Hesse C."/>
            <person name="Kuske C.R."/>
            <person name="Desiro A."/>
            <person name="Benucci G.M."/>
            <person name="Bonito G."/>
            <person name="Stajich J.E."/>
            <person name="Dunlap C."/>
            <person name="Arnold A.E."/>
            <person name="Porras-Alfaro A."/>
        </authorList>
    </citation>
    <scope>NUCLEOTIDE SEQUENCE [LARGE SCALE GENOMIC DNA]</scope>
    <source>
        <strain evidence="10 11">AZ0501</strain>
    </source>
</reference>
<dbReference type="InterPro" id="IPR018325">
    <property type="entry name" value="Rad4/PNGase_transGLS-fold"/>
</dbReference>
<feature type="compositionally biased region" description="Basic and acidic residues" evidence="6">
    <location>
        <begin position="530"/>
        <end position="540"/>
    </location>
</feature>
<dbReference type="GO" id="GO:0000111">
    <property type="term" value="C:nucleotide-excision repair factor 2 complex"/>
    <property type="evidence" value="ECO:0007669"/>
    <property type="project" value="TreeGrafter"/>
</dbReference>
<feature type="region of interest" description="Disordered" evidence="6">
    <location>
        <begin position="530"/>
        <end position="607"/>
    </location>
</feature>
<comment type="caution">
    <text evidence="10">The sequence shown here is derived from an EMBL/GenBank/DDBJ whole genome shotgun (WGS) entry which is preliminary data.</text>
</comment>
<evidence type="ECO:0000256" key="3">
    <source>
        <dbReference type="ARBA" id="ARBA00022763"/>
    </source>
</evidence>
<feature type="compositionally biased region" description="Acidic residues" evidence="6">
    <location>
        <begin position="178"/>
        <end position="188"/>
    </location>
</feature>
<dbReference type="Pfam" id="PF10405">
    <property type="entry name" value="BHD_3"/>
    <property type="match status" value="1"/>
</dbReference>
<dbReference type="InterPro" id="IPR038765">
    <property type="entry name" value="Papain-like_cys_pep_sf"/>
</dbReference>
<sequence>MGDDKETTSYREVALGRTKFAEALRVYYNPNNVTRRSTGRTSKSADDGLEKSHGGSVNAAKDRASKGNKRGQPASTTIDRQTSKSRKRKTKDTIGSDNESLDVENEQPESASAPHGDGTQVDQNIPPDTKYDVYFPSDIEQDQNTEALTISSSSSVREITPKAGQNGRHRQSPSRDDSVEDTDDDDLMEFVPIPMPNKNGPPDPRYEEERVFEPAYIVKDRPARKRRKPSPPKPDKTPRSGQKDPSQPFEIEDDDTAPAVDAKEDGTASSDVSDDSDNEMEWETVYPPPQQETEEALASGMEAAESRSYRDVQITFEAPKMEYRKAKGMTKGDRRARKLAHQTHLLCLLAHGMIRNRLASHPEAMAHALSIIPQRLQYMFSADHINNATPIPINEGTSRKKGKQTERSAQDRHLALMEAVKAAMTWWRDTWFHIVARGVRSRQWMEYGEGGIEGLAGLDPNERENEEDKQDVIKDMDEFIHIMTSVRRGDRDTAAQLFASVLRIMGIETRLVCSLQAVSFSFTGDTAALRKKDKDKERDTNGSTSTKKKKKEKKREQEHQESDDLQKDNDDEDESNNSSNHRSSVPLRTRAPRLTTPPPSKRPTTSTAIFKQINRQSMEKSGQNQWTHALSPAPIWWLEIYSEHIGEWITVDPIRGFCNQPNQMEPVGSSSPENILSYVVAFEQDGDGVRDVTSRYSSSFTGRTRKLRLPPPTKTDMEQGFGDFWEEVTQALKRRKRAKRDDVEVKQLQGQTDEAMPTNMAGFNNHPLYALERHLKRYEILYPREPVIGHWKGEPIYPRANVKRLCTAETWLKEGRVVKPGEQPLKHVKSRAMTINKKRQQEMSKLYDDQDIEVGLYGDWQTEEYQPEHVVDGIVPKNRYGNVDLFKPSMCPIGGVHLPYDMDGIELQSKRAPYVKVDEGLLLGPAGLPKVKKLGPRLKYLGKGHEVEDLRKLLNFYKMWAHELHPRLKFQDFVKAAEKTCRSKRSRVYLETWIKESKRSSQTGHSISEMERMTIADDAPPSSNDTAGHGLFSKVRDVAVEEEDLHVAKPLDIPSPILPPSPPRFIYNATDSDIEETTRPRAPVAESRPGPVTIQSPELPPSRDIRTPQHERYLSTLDLSDNEYDDQVKLMSMSISQFKPKFNFSPSSSLTRPTPRSAGDLEAQDDGIVHEQENHEPANEIERPAASSPKQRSLFSPRRFELTVRKESRVSAEDEDEDGEPIFSASHADRLEQGPSDGRPLFFRKPNILPPSGKVSQPMDLAEQIRKKRKAALEKLRAKRLTEDAAEFGSDLTNTLSNDDADL</sequence>
<dbReference type="Proteomes" id="UP000242875">
    <property type="component" value="Unassembled WGS sequence"/>
</dbReference>
<feature type="compositionally biased region" description="Polar residues" evidence="6">
    <location>
        <begin position="142"/>
        <end position="157"/>
    </location>
</feature>
<dbReference type="Pfam" id="PF10403">
    <property type="entry name" value="BHD_1"/>
    <property type="match status" value="1"/>
</dbReference>